<dbReference type="AlphaFoldDB" id="A0A6J6BNQ3"/>
<reference evidence="2" key="1">
    <citation type="submission" date="2020-05" db="EMBL/GenBank/DDBJ databases">
        <authorList>
            <person name="Chiriac C."/>
            <person name="Salcher M."/>
            <person name="Ghai R."/>
            <person name="Kavagutti S V."/>
        </authorList>
    </citation>
    <scope>NUCLEOTIDE SEQUENCE</scope>
</reference>
<accession>A0A6J6BNQ3</accession>
<sequence>MRGPSAAQVSSAVAPVRSSAPTRGFSATTTAITVNARHTATTTKAARVAVSVSIPGKLGIVGHSVSDTRPCGAPVGKGTPRSAKYVTGFAMDSTSRGHSNASAGKSANIAVGVPVTARIMTTVTMTGARAGTDTHAIAPRIDAQPRARVVEPTIARAKRGNAMCASSAVMRPSEIAT</sequence>
<proteinExistence type="predicted"/>
<feature type="compositionally biased region" description="Low complexity" evidence="1">
    <location>
        <begin position="1"/>
        <end position="21"/>
    </location>
</feature>
<organism evidence="2">
    <name type="scientific">freshwater metagenome</name>
    <dbReference type="NCBI Taxonomy" id="449393"/>
    <lineage>
        <taxon>unclassified sequences</taxon>
        <taxon>metagenomes</taxon>
        <taxon>ecological metagenomes</taxon>
    </lineage>
</organism>
<feature type="region of interest" description="Disordered" evidence="1">
    <location>
        <begin position="1"/>
        <end position="23"/>
    </location>
</feature>
<name>A0A6J6BNQ3_9ZZZZ</name>
<dbReference type="EMBL" id="CAEZSG010000101">
    <property type="protein sequence ID" value="CAB4540277.1"/>
    <property type="molecule type" value="Genomic_DNA"/>
</dbReference>
<protein>
    <submittedName>
        <fullName evidence="2">Unannotated protein</fullName>
    </submittedName>
</protein>
<gene>
    <name evidence="2" type="ORF">UFOPK1413_00700</name>
</gene>
<evidence type="ECO:0000256" key="1">
    <source>
        <dbReference type="SAM" id="MobiDB-lite"/>
    </source>
</evidence>
<evidence type="ECO:0000313" key="2">
    <source>
        <dbReference type="EMBL" id="CAB4540277.1"/>
    </source>
</evidence>